<protein>
    <submittedName>
        <fullName evidence="2">Gamt protein</fullName>
    </submittedName>
</protein>
<dbReference type="SUPFAM" id="SSF47923">
    <property type="entry name" value="Ypt/Rab-GAP domain of gyp1p"/>
    <property type="match status" value="1"/>
</dbReference>
<evidence type="ECO:0000259" key="1">
    <source>
        <dbReference type="Pfam" id="PF00566"/>
    </source>
</evidence>
<dbReference type="Pfam" id="PF00566">
    <property type="entry name" value="RabGAP-TBC"/>
    <property type="match status" value="1"/>
</dbReference>
<evidence type="ECO:0000313" key="2">
    <source>
        <dbReference type="EMBL" id="CAE7196728.1"/>
    </source>
</evidence>
<dbReference type="AlphaFoldDB" id="A0A812J8S3"/>
<dbReference type="Gene3D" id="1.10.472.80">
    <property type="entry name" value="Ypt/Rab-GAP domain of gyp1p, domain 3"/>
    <property type="match status" value="1"/>
</dbReference>
<sequence>YWKPRFQACLENVRELWLPGFHLFETAKNAFDALLALQAPKLSRSFQAQGIIIDVFLLDAWLTLFARWLPFRLLPEVLEYIRCHGFAGILSLTVAVVDAHGASIGGIEPADALLELWKCLQWEDREPRLDTLFQTAQGLRPRASELLAERLAANKLPELAFQRRGPRVVHPDSGIDLLDVLSEQSWQKWRAQAEEFRNARSLGKGTPKSTKSLSFLGIFRCGRVRAESDSEETPPSKAAHTE</sequence>
<reference evidence="2" key="1">
    <citation type="submission" date="2021-02" db="EMBL/GenBank/DDBJ databases">
        <authorList>
            <person name="Dougan E. K."/>
            <person name="Rhodes N."/>
            <person name="Thang M."/>
            <person name="Chan C."/>
        </authorList>
    </citation>
    <scope>NUCLEOTIDE SEQUENCE</scope>
</reference>
<feature type="non-terminal residue" evidence="2">
    <location>
        <position position="242"/>
    </location>
</feature>
<accession>A0A812J8S3</accession>
<proteinExistence type="predicted"/>
<gene>
    <name evidence="2" type="primary">Gamt</name>
    <name evidence="2" type="ORF">SNEC2469_LOCUS1368</name>
</gene>
<organism evidence="2 3">
    <name type="scientific">Symbiodinium necroappetens</name>
    <dbReference type="NCBI Taxonomy" id="1628268"/>
    <lineage>
        <taxon>Eukaryota</taxon>
        <taxon>Sar</taxon>
        <taxon>Alveolata</taxon>
        <taxon>Dinophyceae</taxon>
        <taxon>Suessiales</taxon>
        <taxon>Symbiodiniaceae</taxon>
        <taxon>Symbiodinium</taxon>
    </lineage>
</organism>
<dbReference type="Proteomes" id="UP000601435">
    <property type="component" value="Unassembled WGS sequence"/>
</dbReference>
<evidence type="ECO:0000313" key="3">
    <source>
        <dbReference type="Proteomes" id="UP000601435"/>
    </source>
</evidence>
<feature type="domain" description="Rab-GAP TBC" evidence="1">
    <location>
        <begin position="12"/>
        <end position="98"/>
    </location>
</feature>
<dbReference type="EMBL" id="CAJNJA010005698">
    <property type="protein sequence ID" value="CAE7196728.1"/>
    <property type="molecule type" value="Genomic_DNA"/>
</dbReference>
<name>A0A812J8S3_9DINO</name>
<dbReference type="InterPro" id="IPR035969">
    <property type="entry name" value="Rab-GAP_TBC_sf"/>
</dbReference>
<dbReference type="OrthoDB" id="159449at2759"/>
<keyword evidence="3" id="KW-1185">Reference proteome</keyword>
<dbReference type="InterPro" id="IPR000195">
    <property type="entry name" value="Rab-GAP-TBC_dom"/>
</dbReference>
<comment type="caution">
    <text evidence="2">The sequence shown here is derived from an EMBL/GenBank/DDBJ whole genome shotgun (WGS) entry which is preliminary data.</text>
</comment>